<evidence type="ECO:0000256" key="2">
    <source>
        <dbReference type="ARBA" id="ARBA00022448"/>
    </source>
</evidence>
<evidence type="ECO:0000256" key="5">
    <source>
        <dbReference type="ARBA" id="ARBA00022679"/>
    </source>
</evidence>
<dbReference type="EMBL" id="JACOOS010000006">
    <property type="protein sequence ID" value="MBC5677365.1"/>
    <property type="molecule type" value="Genomic_DNA"/>
</dbReference>
<accession>A0ABR7FRX0</accession>
<dbReference type="PANTHER" id="PTHR33799">
    <property type="entry name" value="PTS PERMEASE-RELATED-RELATED"/>
    <property type="match status" value="1"/>
</dbReference>
<dbReference type="RefSeq" id="WP_024729317.1">
    <property type="nucleotide sequence ID" value="NZ_JACOOS010000006.1"/>
</dbReference>
<evidence type="ECO:0000259" key="8">
    <source>
        <dbReference type="PROSITE" id="PS51096"/>
    </source>
</evidence>
<dbReference type="InterPro" id="IPR036662">
    <property type="entry name" value="PTS_EIIA_man-typ_sf"/>
</dbReference>
<reference evidence="9 10" key="1">
    <citation type="submission" date="2020-08" db="EMBL/GenBank/DDBJ databases">
        <title>Genome public.</title>
        <authorList>
            <person name="Liu C."/>
            <person name="Sun Q."/>
        </authorList>
    </citation>
    <scope>NUCLEOTIDE SEQUENCE [LARGE SCALE GENOMIC DNA]</scope>
    <source>
        <strain evidence="9 10">NSJ-7</strain>
    </source>
</reference>
<evidence type="ECO:0000256" key="6">
    <source>
        <dbReference type="ARBA" id="ARBA00022683"/>
    </source>
</evidence>
<comment type="caution">
    <text evidence="9">The sequence shown here is derived from an EMBL/GenBank/DDBJ whole genome shotgun (WGS) entry which is preliminary data.</text>
</comment>
<keyword evidence="2" id="KW-0813">Transport</keyword>
<gene>
    <name evidence="9" type="ORF">H8S22_06990</name>
</gene>
<dbReference type="Pfam" id="PF03610">
    <property type="entry name" value="EIIA-man"/>
    <property type="match status" value="1"/>
</dbReference>
<evidence type="ECO:0000256" key="7">
    <source>
        <dbReference type="ARBA" id="ARBA00022777"/>
    </source>
</evidence>
<dbReference type="InterPro" id="IPR033887">
    <property type="entry name" value="PTS_IIA_man"/>
</dbReference>
<evidence type="ECO:0000313" key="10">
    <source>
        <dbReference type="Proteomes" id="UP000635828"/>
    </source>
</evidence>
<organism evidence="9 10">
    <name type="scientific">Anaerostipes hominis</name>
    <name type="common">ex Liu et al. 2021</name>
    <dbReference type="NCBI Taxonomy" id="2763018"/>
    <lineage>
        <taxon>Bacteria</taxon>
        <taxon>Bacillati</taxon>
        <taxon>Bacillota</taxon>
        <taxon>Clostridia</taxon>
        <taxon>Lachnospirales</taxon>
        <taxon>Lachnospiraceae</taxon>
        <taxon>Anaerostipes</taxon>
    </lineage>
</organism>
<dbReference type="InterPro" id="IPR004701">
    <property type="entry name" value="PTS_EIIA_man-typ"/>
</dbReference>
<evidence type="ECO:0000256" key="4">
    <source>
        <dbReference type="ARBA" id="ARBA00022597"/>
    </source>
</evidence>
<keyword evidence="3" id="KW-0963">Cytoplasm</keyword>
<dbReference type="PROSITE" id="PS51096">
    <property type="entry name" value="PTS_EIIA_TYPE_4"/>
    <property type="match status" value="1"/>
</dbReference>
<evidence type="ECO:0000256" key="1">
    <source>
        <dbReference type="ARBA" id="ARBA00004496"/>
    </source>
</evidence>
<protein>
    <submittedName>
        <fullName evidence="9">PTS sugar transporter subunit IIA</fullName>
    </submittedName>
</protein>
<keyword evidence="6" id="KW-0598">Phosphotransferase system</keyword>
<name>A0ABR7FRX0_9FIRM</name>
<keyword evidence="4 9" id="KW-0762">Sugar transport</keyword>
<keyword evidence="7" id="KW-0418">Kinase</keyword>
<keyword evidence="10" id="KW-1185">Reference proteome</keyword>
<evidence type="ECO:0000256" key="3">
    <source>
        <dbReference type="ARBA" id="ARBA00022490"/>
    </source>
</evidence>
<dbReference type="SUPFAM" id="SSF53062">
    <property type="entry name" value="PTS system fructose IIA component-like"/>
    <property type="match status" value="1"/>
</dbReference>
<sequence>MRKIILASHGELANGMKMSVEMIAGEQDNLYAVSMCGTMGPQDVLQKVKEILAEDETCQAILITDLSGGSVNTALSELLREERCSLVSGMNIMLVLDIVMSDESSNIDEILESALRDAKKTILNVGEMLNSQEEEGEMFYD</sequence>
<proteinExistence type="predicted"/>
<dbReference type="PANTHER" id="PTHR33799:SF1">
    <property type="entry name" value="PTS SYSTEM MANNOSE-SPECIFIC EIIAB COMPONENT-RELATED"/>
    <property type="match status" value="1"/>
</dbReference>
<evidence type="ECO:0000313" key="9">
    <source>
        <dbReference type="EMBL" id="MBC5677365.1"/>
    </source>
</evidence>
<dbReference type="CDD" id="cd00006">
    <property type="entry name" value="PTS_IIA_man"/>
    <property type="match status" value="1"/>
</dbReference>
<dbReference type="Proteomes" id="UP000635828">
    <property type="component" value="Unassembled WGS sequence"/>
</dbReference>
<dbReference type="Gene3D" id="3.40.50.510">
    <property type="entry name" value="Phosphotransferase system, mannose-type IIA component"/>
    <property type="match status" value="1"/>
</dbReference>
<dbReference type="InterPro" id="IPR051471">
    <property type="entry name" value="Bacterial_PTS_sugar_comp"/>
</dbReference>
<comment type="subcellular location">
    <subcellularLocation>
        <location evidence="1">Cytoplasm</location>
    </subcellularLocation>
</comment>
<feature type="domain" description="PTS EIIA type-4" evidence="8">
    <location>
        <begin position="1"/>
        <end position="122"/>
    </location>
</feature>
<keyword evidence="5" id="KW-0808">Transferase</keyword>